<dbReference type="EMBL" id="VDGH01000001">
    <property type="protein sequence ID" value="TQR16834.1"/>
    <property type="molecule type" value="Genomic_DNA"/>
</dbReference>
<dbReference type="GO" id="GO:0008270">
    <property type="term" value="F:zinc ion binding"/>
    <property type="evidence" value="ECO:0007669"/>
    <property type="project" value="UniProtKB-KW"/>
</dbReference>
<keyword evidence="1" id="KW-0862">Zinc</keyword>
<keyword evidence="1" id="KW-0479">Metal-binding</keyword>
<organism evidence="1 2">
    <name type="scientific">Psychrobacillus lasiicapitis</name>
    <dbReference type="NCBI Taxonomy" id="1636719"/>
    <lineage>
        <taxon>Bacteria</taxon>
        <taxon>Bacillati</taxon>
        <taxon>Bacillota</taxon>
        <taxon>Bacilli</taxon>
        <taxon>Bacillales</taxon>
        <taxon>Bacillaceae</taxon>
        <taxon>Psychrobacillus</taxon>
    </lineage>
</organism>
<evidence type="ECO:0000313" key="1">
    <source>
        <dbReference type="EMBL" id="TQR16834.1"/>
    </source>
</evidence>
<name>A0A544THC5_9BACI</name>
<dbReference type="Proteomes" id="UP000317316">
    <property type="component" value="Unassembled WGS sequence"/>
</dbReference>
<keyword evidence="2" id="KW-1185">Reference proteome</keyword>
<accession>A0A544THC5</accession>
<evidence type="ECO:0000313" key="2">
    <source>
        <dbReference type="Proteomes" id="UP000317316"/>
    </source>
</evidence>
<dbReference type="OrthoDB" id="2454446at2"/>
<proteinExistence type="predicted"/>
<dbReference type="Pfam" id="PF10782">
    <property type="entry name" value="zf-C2HCIx2C"/>
    <property type="match status" value="1"/>
</dbReference>
<protein>
    <submittedName>
        <fullName evidence="1">Zinc-finger domain-containing protein</fullName>
    </submittedName>
</protein>
<reference evidence="1 2" key="1">
    <citation type="submission" date="2019-05" db="EMBL/GenBank/DDBJ databases">
        <title>Psychrobacillus vulpis sp. nov., a new species isolated from feces of a red fox that inhabits in The Tablas de Daimiel Natural Park, Albacete, Spain.</title>
        <authorList>
            <person name="Rodriguez M."/>
            <person name="Reina J.C."/>
            <person name="Bejar V."/>
            <person name="Llamas I."/>
        </authorList>
    </citation>
    <scope>NUCLEOTIDE SEQUENCE [LARGE SCALE GENOMIC DNA]</scope>
    <source>
        <strain evidence="1 2">NEAU-3TGS17</strain>
    </source>
</reference>
<sequence>MKNTQIINEIDLIMQKYCDGCFVRTQLRKDKGKSIAHQFCIHSCTVGEEIKQKGEKLQ</sequence>
<dbReference type="InterPro" id="IPR019718">
    <property type="entry name" value="DUF2602"/>
</dbReference>
<dbReference type="AlphaFoldDB" id="A0A544THC5"/>
<gene>
    <name evidence="1" type="ORF">FG382_01365</name>
</gene>
<dbReference type="RefSeq" id="WP_142537078.1">
    <property type="nucleotide sequence ID" value="NZ_BMIE01000002.1"/>
</dbReference>
<comment type="caution">
    <text evidence="1">The sequence shown here is derived from an EMBL/GenBank/DDBJ whole genome shotgun (WGS) entry which is preliminary data.</text>
</comment>
<keyword evidence="1" id="KW-0863">Zinc-finger</keyword>